<dbReference type="Pfam" id="PF13372">
    <property type="entry name" value="Alginate_exp"/>
    <property type="match status" value="1"/>
</dbReference>
<dbReference type="AlphaFoldDB" id="A0A0S4LLW7"/>
<evidence type="ECO:0000256" key="1">
    <source>
        <dbReference type="SAM" id="MobiDB-lite"/>
    </source>
</evidence>
<feature type="region of interest" description="Disordered" evidence="1">
    <location>
        <begin position="1"/>
        <end position="20"/>
    </location>
</feature>
<organism evidence="3 4">
    <name type="scientific">Candidatus Nitrospira nitrosa</name>
    <dbReference type="NCBI Taxonomy" id="1742972"/>
    <lineage>
        <taxon>Bacteria</taxon>
        <taxon>Pseudomonadati</taxon>
        <taxon>Nitrospirota</taxon>
        <taxon>Nitrospiria</taxon>
        <taxon>Nitrospirales</taxon>
        <taxon>Nitrospiraceae</taxon>
        <taxon>Nitrospira</taxon>
    </lineage>
</organism>
<dbReference type="InterPro" id="IPR025388">
    <property type="entry name" value="Alginate_export_dom"/>
</dbReference>
<protein>
    <recommendedName>
        <fullName evidence="2">Alginate export domain-containing protein</fullName>
    </recommendedName>
</protein>
<dbReference type="STRING" id="1742972.COMA1_50127"/>
<dbReference type="Gene3D" id="2.40.160.100">
    <property type="match status" value="1"/>
</dbReference>
<accession>A0A0S4LLW7</accession>
<evidence type="ECO:0000259" key="2">
    <source>
        <dbReference type="Pfam" id="PF13372"/>
    </source>
</evidence>
<reference evidence="3 4" key="1">
    <citation type="submission" date="2015-10" db="EMBL/GenBank/DDBJ databases">
        <authorList>
            <person name="Gilbert D.G."/>
        </authorList>
    </citation>
    <scope>NUCLEOTIDE SEQUENCE [LARGE SCALE GENOMIC DNA]</scope>
    <source>
        <strain evidence="3">COMA1</strain>
    </source>
</reference>
<name>A0A0S4LLW7_9BACT</name>
<dbReference type="EMBL" id="CZQA01000011">
    <property type="protein sequence ID" value="CUS38485.1"/>
    <property type="molecule type" value="Genomic_DNA"/>
</dbReference>
<evidence type="ECO:0000313" key="4">
    <source>
        <dbReference type="Proteomes" id="UP000199032"/>
    </source>
</evidence>
<proteinExistence type="predicted"/>
<dbReference type="Proteomes" id="UP000199032">
    <property type="component" value="Unassembled WGS sequence"/>
</dbReference>
<evidence type="ECO:0000313" key="3">
    <source>
        <dbReference type="EMBL" id="CUS38485.1"/>
    </source>
</evidence>
<keyword evidence="4" id="KW-1185">Reference proteome</keyword>
<dbReference type="OrthoDB" id="9789168at2"/>
<dbReference type="RefSeq" id="WP_090750805.1">
    <property type="nucleotide sequence ID" value="NZ_CZQA01000011.1"/>
</dbReference>
<gene>
    <name evidence="3" type="ORF">COMA1_50127</name>
</gene>
<feature type="domain" description="Alginate export" evidence="2">
    <location>
        <begin position="78"/>
        <end position="462"/>
    </location>
</feature>
<sequence>MKWLVSGPALAEGPMTEPPPSVQTKLASNLLETSSNIKQRADAQTGKNWIEPADTILNRRQEIEWSRYLKSGLRLPDWIDLGLEQRTRFESYSHPWRANQAIGNGRTDGQVPLRSRVRFGLGGNGPLRFLFEGQDSRSFLDGDPGDFRDTTTVDEFDVLQLLGSLTLRNVMGTGLRTDFHFGRMTMDVGKRRLIGRNAFRNTVNSFDGLHWQISQDKTWRLQAFFVEPVIRDEVSLDTQNDKSLFWGTYFESKHFPWFQFDAYYLGLNDRRVANVSNHRTYSTFGGRLYKDPKTQELDYEIESSWQIGNRGVIDHFAYFHHLDLGYTFDLPWTPRVVFHYDYASGDHRPDDSQDEGFDTLFGSRRFEYEPTSLWGPFSRTNLSSPGWRLIVVPAPGWILQVKHRVWYLAQSRDFFGNSGLRDATGNAGASLGHDVDLQAQWAINANLDFDAGYVHWFKGSYFDRLPASAGLPAGGNKDSDYFYISMRVRI</sequence>
<dbReference type="InterPro" id="IPR053728">
    <property type="entry name" value="Alginate_Permeability_Chnl"/>
</dbReference>